<dbReference type="Proteomes" id="UP000321222">
    <property type="component" value="Chromosome"/>
</dbReference>
<dbReference type="CDD" id="cd07818">
    <property type="entry name" value="SRPBCC_1"/>
    <property type="match status" value="1"/>
</dbReference>
<reference evidence="2 3" key="1">
    <citation type="submission" date="2019-08" db="EMBL/GenBank/DDBJ databases">
        <title>Flavobacterium alkalisoli sp. nov., isolated from rhizosphere soil of Suaeda salsa.</title>
        <authorList>
            <person name="Sun J.-Q."/>
            <person name="Xu L."/>
        </authorList>
    </citation>
    <scope>NUCLEOTIDE SEQUENCE [LARGE SCALE GENOMIC DNA]</scope>
    <source>
        <strain evidence="2 3">XS-5</strain>
    </source>
</reference>
<dbReference type="SUPFAM" id="SSF55961">
    <property type="entry name" value="Bet v1-like"/>
    <property type="match status" value="1"/>
</dbReference>
<protein>
    <submittedName>
        <fullName evidence="2">SRPBCC family protein</fullName>
    </submittedName>
</protein>
<dbReference type="InterPro" id="IPR023393">
    <property type="entry name" value="START-like_dom_sf"/>
</dbReference>
<evidence type="ECO:0000313" key="3">
    <source>
        <dbReference type="Proteomes" id="UP000321222"/>
    </source>
</evidence>
<keyword evidence="1" id="KW-1133">Transmembrane helix</keyword>
<dbReference type="AlphaFoldDB" id="A0A5B9FMF0"/>
<keyword evidence="1" id="KW-0812">Transmembrane</keyword>
<dbReference type="RefSeq" id="WP_147581731.1">
    <property type="nucleotide sequence ID" value="NZ_CP042831.1"/>
</dbReference>
<organism evidence="2 3">
    <name type="scientific">Flavobacterium alkalisoli</name>
    <dbReference type="NCBI Taxonomy" id="2602769"/>
    <lineage>
        <taxon>Bacteria</taxon>
        <taxon>Pseudomonadati</taxon>
        <taxon>Bacteroidota</taxon>
        <taxon>Flavobacteriia</taxon>
        <taxon>Flavobacteriales</taxon>
        <taxon>Flavobacteriaceae</taxon>
        <taxon>Flavobacterium</taxon>
    </lineage>
</organism>
<proteinExistence type="predicted"/>
<dbReference type="InterPro" id="IPR019587">
    <property type="entry name" value="Polyketide_cyclase/dehydratase"/>
</dbReference>
<dbReference type="KEGG" id="fak:FUA48_01170"/>
<dbReference type="OrthoDB" id="9807923at2"/>
<accession>A0A5B9FMF0</accession>
<dbReference type="Gene3D" id="3.30.530.20">
    <property type="match status" value="1"/>
</dbReference>
<dbReference type="EMBL" id="CP042831">
    <property type="protein sequence ID" value="QEE48234.1"/>
    <property type="molecule type" value="Genomic_DNA"/>
</dbReference>
<name>A0A5B9FMF0_9FLAO</name>
<evidence type="ECO:0000256" key="1">
    <source>
        <dbReference type="SAM" id="Phobius"/>
    </source>
</evidence>
<feature type="transmembrane region" description="Helical" evidence="1">
    <location>
        <begin position="7"/>
        <end position="25"/>
    </location>
</feature>
<keyword evidence="1" id="KW-0472">Membrane</keyword>
<evidence type="ECO:0000313" key="2">
    <source>
        <dbReference type="EMBL" id="QEE48234.1"/>
    </source>
</evidence>
<dbReference type="Pfam" id="PF10604">
    <property type="entry name" value="Polyketide_cyc2"/>
    <property type="match status" value="1"/>
</dbReference>
<sequence length="176" mass="20107">MKILKRIIIIILVLLAIPFIMAIFIKKNYSVEKQVTINKPEPEVFDYIKHLKNQNDYNAWCLADPNLKNEYTGTDATEGFVYGWSGNENVGKGKIEITKINENERLDMDLHFIEPFEGEAKAYMTTTPVGDNATTVTWVMSGHSNYPMNFMNLFTESTVGNNLQTSLENMKSNLEK</sequence>
<keyword evidence="3" id="KW-1185">Reference proteome</keyword>
<gene>
    <name evidence="2" type="ORF">FUA48_01170</name>
</gene>